<dbReference type="EMBL" id="OU015566">
    <property type="protein sequence ID" value="CAG5105621.1"/>
    <property type="molecule type" value="Genomic_DNA"/>
</dbReference>
<sequence length="486" mass="53170">MKLGGIFQLAFVQIEAQRSACPSLYDGTPESGCWKEENGSCRLVNPKCINLHCGTDKVYAAISDDVFAAYTFETQELLPETSDSCSGIQLRGKYFQYTAGVNSCGASVSQDYNGDLISFTHQISLPSKTFDGIYLLRPEVKIEFTCRYPIHVNIDSDPFESEHFTANAHIIGDEVLRTEVKLEIATDVAMSEVEELNSNPDAAEALKKFILDNWPEDLQKPVDIIIDFVVKESNAAELNSRKRRMSDPTQIQIQNTVYAELSVFASVTFIFETETNDLPEVSDSEEPGVITTSADLAEKTEEVIQTLVTESQKAPRTTGSLDTTADIIFTGIVVVAEITEEIIGTTKITTKGDISAIGSWGKSFNLDLIGAINDKFYMGVPVSGVLSSTLNIPDLKFYIDTCKYSCGEKEGVNLIEGSCYSSVLGVENINPNGTKIVDDVSQFRFKSFSFTETAESTSCTIICSVNTCLSNNCNPPPCEGGLLGYE</sequence>
<evidence type="ECO:0000259" key="1">
    <source>
        <dbReference type="PROSITE" id="PS51034"/>
    </source>
</evidence>
<name>A0ABN7SSD7_OIKDI</name>
<keyword evidence="3" id="KW-1185">Reference proteome</keyword>
<dbReference type="Gene3D" id="2.60.40.3210">
    <property type="entry name" value="Zona pellucida, ZP-N domain"/>
    <property type="match status" value="1"/>
</dbReference>
<organism evidence="2 3">
    <name type="scientific">Oikopleura dioica</name>
    <name type="common">Tunicate</name>
    <dbReference type="NCBI Taxonomy" id="34765"/>
    <lineage>
        <taxon>Eukaryota</taxon>
        <taxon>Metazoa</taxon>
        <taxon>Chordata</taxon>
        <taxon>Tunicata</taxon>
        <taxon>Appendicularia</taxon>
        <taxon>Copelata</taxon>
        <taxon>Oikopleuridae</taxon>
        <taxon>Oikopleura</taxon>
    </lineage>
</organism>
<dbReference type="Gene3D" id="2.60.40.4100">
    <property type="entry name" value="Zona pellucida, ZP-C domain"/>
    <property type="match status" value="1"/>
</dbReference>
<gene>
    <name evidence="2" type="ORF">OKIOD_LOCUS11061</name>
</gene>
<dbReference type="Proteomes" id="UP001158576">
    <property type="component" value="Chromosome 1"/>
</dbReference>
<dbReference type="InterPro" id="IPR001507">
    <property type="entry name" value="ZP_dom"/>
</dbReference>
<feature type="domain" description="ZP" evidence="1">
    <location>
        <begin position="52"/>
        <end position="485"/>
    </location>
</feature>
<dbReference type="PROSITE" id="PS51034">
    <property type="entry name" value="ZP_2"/>
    <property type="match status" value="1"/>
</dbReference>
<reference evidence="2 3" key="1">
    <citation type="submission" date="2021-04" db="EMBL/GenBank/DDBJ databases">
        <authorList>
            <person name="Bliznina A."/>
        </authorList>
    </citation>
    <scope>NUCLEOTIDE SEQUENCE [LARGE SCALE GENOMIC DNA]</scope>
</reference>
<evidence type="ECO:0000313" key="2">
    <source>
        <dbReference type="EMBL" id="CAG5105621.1"/>
    </source>
</evidence>
<proteinExistence type="predicted"/>
<dbReference type="InterPro" id="IPR042235">
    <property type="entry name" value="ZP-C_dom"/>
</dbReference>
<accession>A0ABN7SSD7</accession>
<protein>
    <submittedName>
        <fullName evidence="2">Oidioi.mRNA.OKI2018_I69.chr1.g2296.t1.cds</fullName>
    </submittedName>
</protein>
<evidence type="ECO:0000313" key="3">
    <source>
        <dbReference type="Proteomes" id="UP001158576"/>
    </source>
</evidence>